<feature type="signal peptide" evidence="1">
    <location>
        <begin position="1"/>
        <end position="24"/>
    </location>
</feature>
<organism evidence="2 3">
    <name type="scientific">Skeletonema marinoi</name>
    <dbReference type="NCBI Taxonomy" id="267567"/>
    <lineage>
        <taxon>Eukaryota</taxon>
        <taxon>Sar</taxon>
        <taxon>Stramenopiles</taxon>
        <taxon>Ochrophyta</taxon>
        <taxon>Bacillariophyta</taxon>
        <taxon>Coscinodiscophyceae</taxon>
        <taxon>Thalassiosirophycidae</taxon>
        <taxon>Thalassiosirales</taxon>
        <taxon>Skeletonemataceae</taxon>
        <taxon>Skeletonema</taxon>
        <taxon>Skeletonema marinoi-dohrnii complex</taxon>
    </lineage>
</organism>
<accession>A0AAD8XVS2</accession>
<dbReference type="Proteomes" id="UP001224775">
    <property type="component" value="Unassembled WGS sequence"/>
</dbReference>
<name>A0AAD8XVS2_9STRA</name>
<dbReference type="AlphaFoldDB" id="A0AAD8XVS2"/>
<protein>
    <submittedName>
        <fullName evidence="2">Uncharacterized protein</fullName>
    </submittedName>
</protein>
<gene>
    <name evidence="2" type="ORF">QTG54_014842</name>
</gene>
<comment type="caution">
    <text evidence="2">The sequence shown here is derived from an EMBL/GenBank/DDBJ whole genome shotgun (WGS) entry which is preliminary data.</text>
</comment>
<proteinExistence type="predicted"/>
<keyword evidence="1" id="KW-0732">Signal</keyword>
<dbReference type="EMBL" id="JATAAI010000039">
    <property type="protein sequence ID" value="KAK1734335.1"/>
    <property type="molecule type" value="Genomic_DNA"/>
</dbReference>
<reference evidence="2" key="1">
    <citation type="submission" date="2023-06" db="EMBL/GenBank/DDBJ databases">
        <title>Survivors Of The Sea: Transcriptome response of Skeletonema marinoi to long-term dormancy.</title>
        <authorList>
            <person name="Pinder M.I.M."/>
            <person name="Kourtchenko O."/>
            <person name="Robertson E.K."/>
            <person name="Larsson T."/>
            <person name="Maumus F."/>
            <person name="Osuna-Cruz C.M."/>
            <person name="Vancaester E."/>
            <person name="Stenow R."/>
            <person name="Vandepoele K."/>
            <person name="Ploug H."/>
            <person name="Bruchert V."/>
            <person name="Godhe A."/>
            <person name="Topel M."/>
        </authorList>
    </citation>
    <scope>NUCLEOTIDE SEQUENCE</scope>
    <source>
        <strain evidence="2">R05AC</strain>
    </source>
</reference>
<feature type="chain" id="PRO_5042195188" evidence="1">
    <location>
        <begin position="25"/>
        <end position="309"/>
    </location>
</feature>
<evidence type="ECO:0000313" key="2">
    <source>
        <dbReference type="EMBL" id="KAK1734335.1"/>
    </source>
</evidence>
<sequence length="309" mass="33561">MMMKFGRALLLSILSATCTWLVAAENADPVPGCNCGGTVCLETYEGINIEACSFVTPSVYSSIRNQSTPVCDALLANLTFVDYYGDKISNPNLISVSRGGRFVGGPYYSGGSAAVYRYKGTCAQVYEKQNSCPTEPSNADVTLAITWPRSKYDPSLDFDGAIISTFNSAIIPNDCNTMTWKYPETHPTIRMTATCLSYYNESIATGDEDGLVIYLEKGADANVCDKDTLTKYTPILTSADWLEPISGQRHMCYDYMDEGSPYSILAMSIGNPPCSGPEPTPAPSGVGKPFDVWYWLYGSVVAALCFNLI</sequence>
<evidence type="ECO:0000256" key="1">
    <source>
        <dbReference type="SAM" id="SignalP"/>
    </source>
</evidence>
<keyword evidence="3" id="KW-1185">Reference proteome</keyword>
<evidence type="ECO:0000313" key="3">
    <source>
        <dbReference type="Proteomes" id="UP001224775"/>
    </source>
</evidence>